<accession>A0ABX0LU18</accession>
<evidence type="ECO:0000313" key="1">
    <source>
        <dbReference type="EMBL" id="NHZ37977.1"/>
    </source>
</evidence>
<dbReference type="Proteomes" id="UP000785613">
    <property type="component" value="Unassembled WGS sequence"/>
</dbReference>
<name>A0ABX0LU18_9BURK</name>
<comment type="caution">
    <text evidence="1">The sequence shown here is derived from an EMBL/GenBank/DDBJ whole genome shotgun (WGS) entry which is preliminary data.</text>
</comment>
<reference evidence="1 2" key="1">
    <citation type="submission" date="2019-09" db="EMBL/GenBank/DDBJ databases">
        <title>Taxonomy of Antarctic Massilia spp.: description of Massilia rubra sp. nov., Massilia aquatica sp. nov., Massilia mucilaginosa sp. nov., Massilia frigida sp. nov. isolated from streams, lakes and regoliths.</title>
        <authorList>
            <person name="Holochova P."/>
            <person name="Sedlacek I."/>
            <person name="Kralova S."/>
            <person name="Maslanova I."/>
            <person name="Busse H.-J."/>
            <person name="Stankova E."/>
            <person name="Vrbovska V."/>
            <person name="Kovarovic V."/>
            <person name="Bartak M."/>
            <person name="Svec P."/>
            <person name="Pantucek R."/>
        </authorList>
    </citation>
    <scope>NUCLEOTIDE SEQUENCE [LARGE SCALE GENOMIC DNA]</scope>
    <source>
        <strain evidence="1 2">CCM 8692</strain>
    </source>
</reference>
<dbReference type="EMBL" id="VUYU01000037">
    <property type="protein sequence ID" value="NHZ37977.1"/>
    <property type="molecule type" value="Genomic_DNA"/>
</dbReference>
<dbReference type="RefSeq" id="WP_167232076.1">
    <property type="nucleotide sequence ID" value="NZ_VUYU01000037.1"/>
</dbReference>
<proteinExistence type="predicted"/>
<keyword evidence="2" id="KW-1185">Reference proteome</keyword>
<evidence type="ECO:0000313" key="2">
    <source>
        <dbReference type="Proteomes" id="UP000785613"/>
    </source>
</evidence>
<sequence length="64" mass="6831">MQGDIEAYAKTSDREAVLSLLATVARSSEPGVLAWRARFFSVATPPFLRLAETAACWSADAVSA</sequence>
<organism evidence="1 2">
    <name type="scientific">Massilia rubra</name>
    <dbReference type="NCBI Taxonomy" id="2607910"/>
    <lineage>
        <taxon>Bacteria</taxon>
        <taxon>Pseudomonadati</taxon>
        <taxon>Pseudomonadota</taxon>
        <taxon>Betaproteobacteria</taxon>
        <taxon>Burkholderiales</taxon>
        <taxon>Oxalobacteraceae</taxon>
        <taxon>Telluria group</taxon>
        <taxon>Massilia</taxon>
    </lineage>
</organism>
<protein>
    <submittedName>
        <fullName evidence="1">Uncharacterized protein</fullName>
    </submittedName>
</protein>
<gene>
    <name evidence="1" type="ORF">F0185_30950</name>
</gene>